<name>A0A846ZNL3_9GAMM</name>
<dbReference type="RefSeq" id="WP_168609231.1">
    <property type="nucleotide sequence ID" value="NZ_JAAZQD010000003.1"/>
</dbReference>
<dbReference type="Proteomes" id="UP000541636">
    <property type="component" value="Unassembled WGS sequence"/>
</dbReference>
<comment type="caution">
    <text evidence="2">The sequence shown here is derived from an EMBL/GenBank/DDBJ whole genome shotgun (WGS) entry which is preliminary data.</text>
</comment>
<evidence type="ECO:0000313" key="2">
    <source>
        <dbReference type="EMBL" id="NKZ39140.1"/>
    </source>
</evidence>
<evidence type="ECO:0000313" key="3">
    <source>
        <dbReference type="Proteomes" id="UP000541636"/>
    </source>
</evidence>
<feature type="chain" id="PRO_5033060823" evidence="1">
    <location>
        <begin position="27"/>
        <end position="71"/>
    </location>
</feature>
<reference evidence="2 3" key="1">
    <citation type="journal article" date="2017" name="Int. J. Syst. Evol. Microbiol.">
        <title>Oleiagrimonas citrea sp. nov., a marine bacterium isolated from tidal flat sediment and emended description of the genus Oleiagrimonas Fang et al. 2015 and Oleiagrimonas soli.</title>
        <authorList>
            <person name="Yang S.H."/>
            <person name="Seo H.S."/>
            <person name="Seong C.N."/>
            <person name="Kwon K.K."/>
        </authorList>
    </citation>
    <scope>NUCLEOTIDE SEQUENCE [LARGE SCALE GENOMIC DNA]</scope>
    <source>
        <strain evidence="2 3">MEBiC09124</strain>
    </source>
</reference>
<keyword evidence="1" id="KW-0732">Signal</keyword>
<dbReference type="AlphaFoldDB" id="A0A846ZNL3"/>
<proteinExistence type="predicted"/>
<keyword evidence="3" id="KW-1185">Reference proteome</keyword>
<dbReference type="EMBL" id="JAAZQD010000003">
    <property type="protein sequence ID" value="NKZ39140.1"/>
    <property type="molecule type" value="Genomic_DNA"/>
</dbReference>
<organism evidence="2 3">
    <name type="scientific">Oleiagrimonas citrea</name>
    <dbReference type="NCBI Taxonomy" id="1665687"/>
    <lineage>
        <taxon>Bacteria</taxon>
        <taxon>Pseudomonadati</taxon>
        <taxon>Pseudomonadota</taxon>
        <taxon>Gammaproteobacteria</taxon>
        <taxon>Lysobacterales</taxon>
        <taxon>Rhodanobacteraceae</taxon>
        <taxon>Oleiagrimonas</taxon>
    </lineage>
</organism>
<sequence>MKKQKFIVHALAVAIIFAGAAFTTQAMTVSNANSVKNATVQRLPKCPVGYESCPALNNQCVIMGTCSTTTN</sequence>
<feature type="signal peptide" evidence="1">
    <location>
        <begin position="1"/>
        <end position="26"/>
    </location>
</feature>
<gene>
    <name evidence="2" type="ORF">HF690_09270</name>
</gene>
<evidence type="ECO:0000256" key="1">
    <source>
        <dbReference type="SAM" id="SignalP"/>
    </source>
</evidence>
<accession>A0A846ZNL3</accession>
<protein>
    <submittedName>
        <fullName evidence="2">Uncharacterized protein</fullName>
    </submittedName>
</protein>